<evidence type="ECO:0000313" key="2">
    <source>
        <dbReference type="EMBL" id="XBY44211.1"/>
    </source>
</evidence>
<dbReference type="RefSeq" id="WP_407049305.1">
    <property type="nucleotide sequence ID" value="NZ_CP158568.1"/>
</dbReference>
<feature type="domain" description="DUF7662" evidence="1">
    <location>
        <begin position="4"/>
        <end position="77"/>
    </location>
</feature>
<sequence>MSKYAPLTDYLKRYGGDEWNVTFSEIEQILGFPLPPSASTHRTWWANHGGVMVHQKAWISAGWRVVMVDKERGQVRFMRQVTTQRRPPEPPGGQWLNVAGAMARVDPRHVAEVRRYQGAADLSVRLDWQHLGPAVRDGRSWRCPVIAAVPGVVRFHVFRRGLHAFVVRSARDLAVLARHPRDGSSESETMWQSLRMADSVLIDYLLAEHVTVGSGGAIRAADFSDLRDLFLAEAAAIAVTRETGLPVLGAA</sequence>
<proteinExistence type="predicted"/>
<name>A0AAU7X8U1_9HYPH</name>
<gene>
    <name evidence="2" type="ORF">ABS361_19560</name>
</gene>
<dbReference type="AlphaFoldDB" id="A0AAU7X8U1"/>
<dbReference type="KEGG" id="mflg:ABS361_19560"/>
<evidence type="ECO:0000259" key="1">
    <source>
        <dbReference type="Pfam" id="PF24698"/>
    </source>
</evidence>
<organism evidence="2">
    <name type="scientific">Methyloraptor flagellatus</name>
    <dbReference type="NCBI Taxonomy" id="3162530"/>
    <lineage>
        <taxon>Bacteria</taxon>
        <taxon>Pseudomonadati</taxon>
        <taxon>Pseudomonadota</taxon>
        <taxon>Alphaproteobacteria</taxon>
        <taxon>Hyphomicrobiales</taxon>
        <taxon>Ancalomicrobiaceae</taxon>
        <taxon>Methyloraptor</taxon>
    </lineage>
</organism>
<protein>
    <recommendedName>
        <fullName evidence="1">DUF7662 domain-containing protein</fullName>
    </recommendedName>
</protein>
<dbReference type="InterPro" id="IPR056079">
    <property type="entry name" value="DUF7662"/>
</dbReference>
<reference evidence="2" key="1">
    <citation type="submission" date="2024-06" db="EMBL/GenBank/DDBJ databases">
        <title>Methylostella associata gen. nov., sp. nov., a novel Ancalomicrobiaceae-affiliated facultatively methylotrophic bacteria that feed on methanotrophs of the genus Methylococcus.</title>
        <authorList>
            <person name="Saltykova V."/>
            <person name="Danilova O.V."/>
            <person name="Oshkin I.Y."/>
            <person name="Belova S.E."/>
            <person name="Pimenov N.V."/>
            <person name="Dedysh S.N."/>
        </authorList>
    </citation>
    <scope>NUCLEOTIDE SEQUENCE</scope>
    <source>
        <strain evidence="2">S20</strain>
    </source>
</reference>
<accession>A0AAU7X8U1</accession>
<dbReference type="EMBL" id="CP158568">
    <property type="protein sequence ID" value="XBY44211.1"/>
    <property type="molecule type" value="Genomic_DNA"/>
</dbReference>
<dbReference type="Pfam" id="PF24698">
    <property type="entry name" value="DUF7662"/>
    <property type="match status" value="1"/>
</dbReference>